<reference evidence="1" key="1">
    <citation type="submission" date="2020-08" db="EMBL/GenBank/DDBJ databases">
        <title>Genome public.</title>
        <authorList>
            <person name="Liu C."/>
            <person name="Sun Q."/>
        </authorList>
    </citation>
    <scope>NUCLEOTIDE SEQUENCE</scope>
    <source>
        <strain evidence="1">BX15</strain>
    </source>
</reference>
<dbReference type="RefSeq" id="WP_187013255.1">
    <property type="nucleotide sequence ID" value="NZ_JACOQI010000001.1"/>
</dbReference>
<keyword evidence="2" id="KW-1185">Reference proteome</keyword>
<accession>A0A923MG63</accession>
<dbReference type="AlphaFoldDB" id="A0A923MG63"/>
<evidence type="ECO:0000313" key="1">
    <source>
        <dbReference type="EMBL" id="MBC5768849.1"/>
    </source>
</evidence>
<evidence type="ECO:0000313" key="2">
    <source>
        <dbReference type="Proteomes" id="UP000620327"/>
    </source>
</evidence>
<protein>
    <submittedName>
        <fullName evidence="1">Uncharacterized protein</fullName>
    </submittedName>
</protein>
<dbReference type="Proteomes" id="UP000620327">
    <property type="component" value="Unassembled WGS sequence"/>
</dbReference>
<organism evidence="1 2">
    <name type="scientific">Dysosmobacter segnis</name>
    <dbReference type="NCBI Taxonomy" id="2763042"/>
    <lineage>
        <taxon>Bacteria</taxon>
        <taxon>Bacillati</taxon>
        <taxon>Bacillota</taxon>
        <taxon>Clostridia</taxon>
        <taxon>Eubacteriales</taxon>
        <taxon>Oscillospiraceae</taxon>
        <taxon>Dysosmobacter</taxon>
    </lineage>
</organism>
<dbReference type="EMBL" id="JACOQI010000001">
    <property type="protein sequence ID" value="MBC5768849.1"/>
    <property type="molecule type" value="Genomic_DNA"/>
</dbReference>
<name>A0A923MG63_9FIRM</name>
<proteinExistence type="predicted"/>
<comment type="caution">
    <text evidence="1">The sequence shown here is derived from an EMBL/GenBank/DDBJ whole genome shotgun (WGS) entry which is preliminary data.</text>
</comment>
<gene>
    <name evidence="1" type="ORF">H8Z83_00600</name>
</gene>
<sequence>MRNINRLNFRDIQALNGLRVCGYAMRADMEKIISCNRVETFLKRGYLEQRVDCRGQSVLTYTGKGKNLIRKIDTLQGRTFYPKQPNAVKHDTTLFRQYVGLSPTERMTANSETETRDIYRESLHGSGHGDGQRHSVPDMVYTSTSGELVAVEITTSNYTQEKLELKEATAQAIGASIHFVRA</sequence>